<dbReference type="EMBL" id="KV453841">
    <property type="protein sequence ID" value="ODV92948.1"/>
    <property type="molecule type" value="Genomic_DNA"/>
</dbReference>
<dbReference type="Pfam" id="PF12351">
    <property type="entry name" value="Fig1"/>
    <property type="match status" value="1"/>
</dbReference>
<feature type="chain" id="PRO_5009163283" evidence="2">
    <location>
        <begin position="28"/>
        <end position="255"/>
    </location>
</feature>
<dbReference type="OrthoDB" id="3550957at2759"/>
<accession>A0A1E4TMR9</accession>
<dbReference type="GO" id="GO:0000747">
    <property type="term" value="P:conjugation with cellular fusion"/>
    <property type="evidence" value="ECO:0007669"/>
    <property type="project" value="TreeGrafter"/>
</dbReference>
<gene>
    <name evidence="3" type="ORF">CANCADRAFT_95541</name>
</gene>
<dbReference type="GO" id="GO:0016020">
    <property type="term" value="C:membrane"/>
    <property type="evidence" value="ECO:0007669"/>
    <property type="project" value="InterPro"/>
</dbReference>
<keyword evidence="1" id="KW-0812">Transmembrane</keyword>
<dbReference type="PANTHER" id="PTHR28092:SF1">
    <property type="entry name" value="FACTOR-INDUCED GENE 1 PROTEIN"/>
    <property type="match status" value="1"/>
</dbReference>
<dbReference type="InterPro" id="IPR033481">
    <property type="entry name" value="Dni1/Fig1"/>
</dbReference>
<keyword evidence="2" id="KW-0732">Signal</keyword>
<protein>
    <submittedName>
        <fullName evidence="3">Uncharacterized protein</fullName>
    </submittedName>
</protein>
<evidence type="ECO:0000256" key="1">
    <source>
        <dbReference type="SAM" id="Phobius"/>
    </source>
</evidence>
<sequence length="255" mass="26541">MASFRIRHVSAICLLAALLTTCLVTVGCLSSSTASLYLYSLEYCDEGTADVYPDQKVTNIDAGSQFRSTFSGSSLVVRAGYFGTCIKSQSSVWSCSTDLHSLQEVAKNIEGDPANILNAVELARNGMLLGPALIAAACLSFAAMILLIPRMPSAVWRGVATSLALVATMLVIIVAIAQNAVSYTVVNTARGISNGGICAYTGSVAMGLAWFAIGATALATVGIYIIHTAINALSKEASSDDASSSHSKPYIQGSH</sequence>
<keyword evidence="4" id="KW-1185">Reference proteome</keyword>
<dbReference type="Proteomes" id="UP000095023">
    <property type="component" value="Unassembled WGS sequence"/>
</dbReference>
<evidence type="ECO:0000313" key="3">
    <source>
        <dbReference type="EMBL" id="ODV92948.1"/>
    </source>
</evidence>
<dbReference type="AlphaFoldDB" id="A0A1E4TMR9"/>
<organism evidence="3 4">
    <name type="scientific">Tortispora caseinolytica NRRL Y-17796</name>
    <dbReference type="NCBI Taxonomy" id="767744"/>
    <lineage>
        <taxon>Eukaryota</taxon>
        <taxon>Fungi</taxon>
        <taxon>Dikarya</taxon>
        <taxon>Ascomycota</taxon>
        <taxon>Saccharomycotina</taxon>
        <taxon>Trigonopsidomycetes</taxon>
        <taxon>Trigonopsidales</taxon>
        <taxon>Trigonopsidaceae</taxon>
        <taxon>Tortispora</taxon>
    </lineage>
</organism>
<feature type="transmembrane region" description="Helical" evidence="1">
    <location>
        <begin position="197"/>
        <end position="226"/>
    </location>
</feature>
<keyword evidence="1" id="KW-0472">Membrane</keyword>
<reference evidence="4" key="1">
    <citation type="submission" date="2016-02" db="EMBL/GenBank/DDBJ databases">
        <title>Comparative genomics of biotechnologically important yeasts.</title>
        <authorList>
            <consortium name="DOE Joint Genome Institute"/>
            <person name="Riley R."/>
            <person name="Haridas S."/>
            <person name="Wolfe K.H."/>
            <person name="Lopes M.R."/>
            <person name="Hittinger C.T."/>
            <person name="Goker M."/>
            <person name="Salamov A."/>
            <person name="Wisecaver J."/>
            <person name="Long T.M."/>
            <person name="Aerts A.L."/>
            <person name="Barry K."/>
            <person name="Choi C."/>
            <person name="Clum A."/>
            <person name="Coughlan A.Y."/>
            <person name="Deshpande S."/>
            <person name="Douglass A.P."/>
            <person name="Hanson S.J."/>
            <person name="Klenk H.-P."/>
            <person name="Labutti K."/>
            <person name="Lapidus A."/>
            <person name="Lindquist E."/>
            <person name="Lipzen A."/>
            <person name="Meier-Kolthoff J.P."/>
            <person name="Ohm R.A."/>
            <person name="Otillar R.P."/>
            <person name="Pangilinan J."/>
            <person name="Peng Y."/>
            <person name="Rokas A."/>
            <person name="Rosa C.A."/>
            <person name="Scheuner C."/>
            <person name="Sibirny A.A."/>
            <person name="Slot J.C."/>
            <person name="Stielow J.B."/>
            <person name="Sun H."/>
            <person name="Kurtzman C.P."/>
            <person name="Blackwell M."/>
            <person name="Jeffries T.W."/>
            <person name="Grigoriev I.V."/>
        </authorList>
    </citation>
    <scope>NUCLEOTIDE SEQUENCE [LARGE SCALE GENOMIC DNA]</scope>
    <source>
        <strain evidence="4">NRRL Y-17796</strain>
    </source>
</reference>
<evidence type="ECO:0000256" key="2">
    <source>
        <dbReference type="SAM" id="SignalP"/>
    </source>
</evidence>
<dbReference type="PROSITE" id="PS51257">
    <property type="entry name" value="PROKAR_LIPOPROTEIN"/>
    <property type="match status" value="1"/>
</dbReference>
<feature type="transmembrane region" description="Helical" evidence="1">
    <location>
        <begin position="155"/>
        <end position="177"/>
    </location>
</feature>
<proteinExistence type="predicted"/>
<feature type="signal peptide" evidence="2">
    <location>
        <begin position="1"/>
        <end position="27"/>
    </location>
</feature>
<keyword evidence="1" id="KW-1133">Transmembrane helix</keyword>
<dbReference type="GO" id="GO:0043332">
    <property type="term" value="C:mating projection tip"/>
    <property type="evidence" value="ECO:0007669"/>
    <property type="project" value="TreeGrafter"/>
</dbReference>
<feature type="transmembrane region" description="Helical" evidence="1">
    <location>
        <begin position="128"/>
        <end position="148"/>
    </location>
</feature>
<name>A0A1E4TMR9_9ASCO</name>
<dbReference type="PANTHER" id="PTHR28092">
    <property type="entry name" value="FACTOR-INDUCED GENE 1 PROTEIN"/>
    <property type="match status" value="1"/>
</dbReference>
<evidence type="ECO:0000313" key="4">
    <source>
        <dbReference type="Proteomes" id="UP000095023"/>
    </source>
</evidence>